<name>A0ABT3CIL9_9MYCO</name>
<evidence type="ECO:0000256" key="3">
    <source>
        <dbReference type="PROSITE-ProRule" id="PRU00023"/>
    </source>
</evidence>
<sequence length="312" mass="33094">MAELARYQDGWSSVVVSRDRDALVFLTSYEDDGRSFSSESRVGVDDFLARGSGPWPWYDLGDKRDGVLRVLDALEITPPQWTEPLTPAVQDLFDRARLGSTSLAALLAAGMNPDPLDRCGASPLWYAVRSLSTATAVTFINAGADPGRRIELSARGETFTTILHEIVRRGRTEALQHALNRGVDPTLQDSDGSTPLHVAGEDDDDPALIRMLVAAGAAVDAATHSGAQPIETAARRVLPATVAALVELGADPDRGLDAALSWWVVGSRSAGYRSADVAAVAEILRAGGAEVTDHHHELAAGVGVEAVQAALR</sequence>
<evidence type="ECO:0000256" key="2">
    <source>
        <dbReference type="ARBA" id="ARBA00023043"/>
    </source>
</evidence>
<dbReference type="EMBL" id="JACKTY010000041">
    <property type="protein sequence ID" value="MCV7229348.1"/>
    <property type="molecule type" value="Genomic_DNA"/>
</dbReference>
<dbReference type="PANTHER" id="PTHR24136">
    <property type="entry name" value="SOWAH (DROSOPHILA) HOMOLOG"/>
    <property type="match status" value="1"/>
</dbReference>
<feature type="repeat" description="ANK" evidence="3">
    <location>
        <begin position="191"/>
        <end position="224"/>
    </location>
</feature>
<organism evidence="4 5">
    <name type="scientific">Mycolicibacterium komossense</name>
    <dbReference type="NCBI Taxonomy" id="1779"/>
    <lineage>
        <taxon>Bacteria</taxon>
        <taxon>Bacillati</taxon>
        <taxon>Actinomycetota</taxon>
        <taxon>Actinomycetes</taxon>
        <taxon>Mycobacteriales</taxon>
        <taxon>Mycobacteriaceae</taxon>
        <taxon>Mycolicibacterium</taxon>
    </lineage>
</organism>
<evidence type="ECO:0000313" key="5">
    <source>
        <dbReference type="Proteomes" id="UP001526201"/>
    </source>
</evidence>
<dbReference type="SMART" id="SM00248">
    <property type="entry name" value="ANK"/>
    <property type="match status" value="4"/>
</dbReference>
<dbReference type="PROSITE" id="PS50297">
    <property type="entry name" value="ANK_REP_REGION"/>
    <property type="match status" value="1"/>
</dbReference>
<dbReference type="PANTHER" id="PTHR24136:SF15">
    <property type="entry name" value="ANK_REP_REGION DOMAIN-CONTAINING PROTEIN"/>
    <property type="match status" value="1"/>
</dbReference>
<dbReference type="Pfam" id="PF12796">
    <property type="entry name" value="Ank_2"/>
    <property type="match status" value="1"/>
</dbReference>
<keyword evidence="5" id="KW-1185">Reference proteome</keyword>
<accession>A0ABT3CIL9</accession>
<dbReference type="InterPro" id="IPR051573">
    <property type="entry name" value="Ankyrin-SOCS_box_domain"/>
</dbReference>
<keyword evidence="1" id="KW-0677">Repeat</keyword>
<dbReference type="Gene3D" id="1.25.40.20">
    <property type="entry name" value="Ankyrin repeat-containing domain"/>
    <property type="match status" value="1"/>
</dbReference>
<protein>
    <submittedName>
        <fullName evidence="4">Ankyrin repeat domain-containing protein</fullName>
    </submittedName>
</protein>
<keyword evidence="2 3" id="KW-0040">ANK repeat</keyword>
<dbReference type="Proteomes" id="UP001526201">
    <property type="component" value="Unassembled WGS sequence"/>
</dbReference>
<evidence type="ECO:0000313" key="4">
    <source>
        <dbReference type="EMBL" id="MCV7229348.1"/>
    </source>
</evidence>
<dbReference type="InterPro" id="IPR002110">
    <property type="entry name" value="Ankyrin_rpt"/>
</dbReference>
<dbReference type="SUPFAM" id="SSF48403">
    <property type="entry name" value="Ankyrin repeat"/>
    <property type="match status" value="1"/>
</dbReference>
<reference evidence="4 5" key="1">
    <citation type="journal article" date="2022" name="BMC Genomics">
        <title>Comparative genome analysis of mycobacteria focusing on tRNA and non-coding RNA.</title>
        <authorList>
            <person name="Behra P.R.K."/>
            <person name="Pettersson B.M.F."/>
            <person name="Ramesh M."/>
            <person name="Das S."/>
            <person name="Dasgupta S."/>
            <person name="Kirsebom L.A."/>
        </authorList>
    </citation>
    <scope>NUCLEOTIDE SEQUENCE [LARGE SCALE GENOMIC DNA]</scope>
    <source>
        <strain evidence="4 5">DSM 44078</strain>
    </source>
</reference>
<dbReference type="PROSITE" id="PS50088">
    <property type="entry name" value="ANK_REPEAT"/>
    <property type="match status" value="1"/>
</dbReference>
<gene>
    <name evidence="4" type="ORF">H7J73_25385</name>
</gene>
<proteinExistence type="predicted"/>
<evidence type="ECO:0000256" key="1">
    <source>
        <dbReference type="ARBA" id="ARBA00022737"/>
    </source>
</evidence>
<comment type="caution">
    <text evidence="4">The sequence shown here is derived from an EMBL/GenBank/DDBJ whole genome shotgun (WGS) entry which is preliminary data.</text>
</comment>
<dbReference type="InterPro" id="IPR036770">
    <property type="entry name" value="Ankyrin_rpt-contain_sf"/>
</dbReference>